<sequence>MSSPETQPSRIRPSAPRERAREESAASGADRFRDAAAYDHHRANPYLERRNELLLSWLPAEARTVVDIGCGPGIAGHPVQDAGRTVWSLDASVAALEAGPP</sequence>
<evidence type="ECO:0000313" key="3">
    <source>
        <dbReference type="Proteomes" id="UP000697710"/>
    </source>
</evidence>
<feature type="non-terminal residue" evidence="2">
    <location>
        <position position="101"/>
    </location>
</feature>
<organism evidence="2 3">
    <name type="scientific">Eiseniibacteriota bacterium</name>
    <dbReference type="NCBI Taxonomy" id="2212470"/>
    <lineage>
        <taxon>Bacteria</taxon>
        <taxon>Candidatus Eiseniibacteriota</taxon>
    </lineage>
</organism>
<protein>
    <submittedName>
        <fullName evidence="2">Uncharacterized protein</fullName>
    </submittedName>
</protein>
<comment type="caution">
    <text evidence="2">The sequence shown here is derived from an EMBL/GenBank/DDBJ whole genome shotgun (WGS) entry which is preliminary data.</text>
</comment>
<proteinExistence type="predicted"/>
<dbReference type="SUPFAM" id="SSF53335">
    <property type="entry name" value="S-adenosyl-L-methionine-dependent methyltransferases"/>
    <property type="match status" value="1"/>
</dbReference>
<feature type="compositionally biased region" description="Basic and acidic residues" evidence="1">
    <location>
        <begin position="15"/>
        <end position="43"/>
    </location>
</feature>
<feature type="region of interest" description="Disordered" evidence="1">
    <location>
        <begin position="1"/>
        <end position="43"/>
    </location>
</feature>
<evidence type="ECO:0000313" key="2">
    <source>
        <dbReference type="EMBL" id="MCA9726328.1"/>
    </source>
</evidence>
<evidence type="ECO:0000256" key="1">
    <source>
        <dbReference type="SAM" id="MobiDB-lite"/>
    </source>
</evidence>
<dbReference type="Proteomes" id="UP000697710">
    <property type="component" value="Unassembled WGS sequence"/>
</dbReference>
<dbReference type="EMBL" id="JAGQHR010000019">
    <property type="protein sequence ID" value="MCA9726328.1"/>
    <property type="molecule type" value="Genomic_DNA"/>
</dbReference>
<reference evidence="2" key="1">
    <citation type="submission" date="2020-04" db="EMBL/GenBank/DDBJ databases">
        <authorList>
            <person name="Zhang T."/>
        </authorList>
    </citation>
    <scope>NUCLEOTIDE SEQUENCE</scope>
    <source>
        <strain evidence="2">HKST-UBA01</strain>
    </source>
</reference>
<accession>A0A956RMR5</accession>
<name>A0A956RMR5_UNCEI</name>
<reference evidence="2" key="2">
    <citation type="journal article" date="2021" name="Microbiome">
        <title>Successional dynamics and alternative stable states in a saline activated sludge microbial community over 9 years.</title>
        <authorList>
            <person name="Wang Y."/>
            <person name="Ye J."/>
            <person name="Ju F."/>
            <person name="Liu L."/>
            <person name="Boyd J.A."/>
            <person name="Deng Y."/>
            <person name="Parks D.H."/>
            <person name="Jiang X."/>
            <person name="Yin X."/>
            <person name="Woodcroft B.J."/>
            <person name="Tyson G.W."/>
            <person name="Hugenholtz P."/>
            <person name="Polz M.F."/>
            <person name="Zhang T."/>
        </authorList>
    </citation>
    <scope>NUCLEOTIDE SEQUENCE</scope>
    <source>
        <strain evidence="2">HKST-UBA01</strain>
    </source>
</reference>
<dbReference type="InterPro" id="IPR029063">
    <property type="entry name" value="SAM-dependent_MTases_sf"/>
</dbReference>
<gene>
    <name evidence="2" type="ORF">KC729_01515</name>
</gene>
<dbReference type="Gene3D" id="3.40.50.150">
    <property type="entry name" value="Vaccinia Virus protein VP39"/>
    <property type="match status" value="1"/>
</dbReference>
<dbReference type="AlphaFoldDB" id="A0A956RMR5"/>